<keyword evidence="3" id="KW-1185">Reference proteome</keyword>
<keyword evidence="1" id="KW-0812">Transmembrane</keyword>
<accession>A0A1M7QHS9</accession>
<evidence type="ECO:0000313" key="2">
    <source>
        <dbReference type="EMBL" id="SHN30609.1"/>
    </source>
</evidence>
<keyword evidence="1" id="KW-1133">Transmembrane helix</keyword>
<proteinExistence type="predicted"/>
<name>A0A1M7QHS9_9BACI</name>
<dbReference type="Proteomes" id="UP000184184">
    <property type="component" value="Unassembled WGS sequence"/>
</dbReference>
<keyword evidence="1" id="KW-0472">Membrane</keyword>
<organism evidence="2 3">
    <name type="scientific">Gracilibacillus kekensis</name>
    <dbReference type="NCBI Taxonomy" id="1027249"/>
    <lineage>
        <taxon>Bacteria</taxon>
        <taxon>Bacillati</taxon>
        <taxon>Bacillota</taxon>
        <taxon>Bacilli</taxon>
        <taxon>Bacillales</taxon>
        <taxon>Bacillaceae</taxon>
        <taxon>Gracilibacillus</taxon>
    </lineage>
</organism>
<sequence>MEVVLTLVALSVSIAVACLNLTTAIMNLKRHMKKDHRSAKRRPK</sequence>
<reference evidence="2 3" key="1">
    <citation type="submission" date="2016-11" db="EMBL/GenBank/DDBJ databases">
        <authorList>
            <person name="Jaros S."/>
            <person name="Januszkiewicz K."/>
            <person name="Wedrychowicz H."/>
        </authorList>
    </citation>
    <scope>NUCLEOTIDE SEQUENCE [LARGE SCALE GENOMIC DNA]</scope>
    <source>
        <strain evidence="2 3">CGMCC 1.10681</strain>
    </source>
</reference>
<gene>
    <name evidence="2" type="ORF">SAMN05216179_3192</name>
</gene>
<feature type="transmembrane region" description="Helical" evidence="1">
    <location>
        <begin position="6"/>
        <end position="28"/>
    </location>
</feature>
<protein>
    <submittedName>
        <fullName evidence="2">Uncharacterized protein</fullName>
    </submittedName>
</protein>
<evidence type="ECO:0000313" key="3">
    <source>
        <dbReference type="Proteomes" id="UP000184184"/>
    </source>
</evidence>
<dbReference type="AlphaFoldDB" id="A0A1M7QHS9"/>
<evidence type="ECO:0000256" key="1">
    <source>
        <dbReference type="SAM" id="Phobius"/>
    </source>
</evidence>
<dbReference type="EMBL" id="FRCZ01000007">
    <property type="protein sequence ID" value="SHN30609.1"/>
    <property type="molecule type" value="Genomic_DNA"/>
</dbReference>